<evidence type="ECO:0000313" key="3">
    <source>
        <dbReference type="EMBL" id="RBW54104.1"/>
    </source>
</evidence>
<feature type="transmembrane region" description="Helical" evidence="1">
    <location>
        <begin position="50"/>
        <end position="70"/>
    </location>
</feature>
<dbReference type="InterPro" id="IPR025424">
    <property type="entry name" value="YrhK_domain"/>
</dbReference>
<feature type="transmembrane region" description="Helical" evidence="1">
    <location>
        <begin position="21"/>
        <end position="44"/>
    </location>
</feature>
<dbReference type="AlphaFoldDB" id="A0A366WW31"/>
<dbReference type="OrthoDB" id="5862062at2"/>
<evidence type="ECO:0000259" key="2">
    <source>
        <dbReference type="Pfam" id="PF14145"/>
    </source>
</evidence>
<dbReference type="EMBL" id="QOCE01000033">
    <property type="protein sequence ID" value="RBW54104.1"/>
    <property type="molecule type" value="Genomic_DNA"/>
</dbReference>
<organism evidence="3 4">
    <name type="scientific">Phaeobacter gallaeciensis</name>
    <dbReference type="NCBI Taxonomy" id="60890"/>
    <lineage>
        <taxon>Bacteria</taxon>
        <taxon>Pseudomonadati</taxon>
        <taxon>Pseudomonadota</taxon>
        <taxon>Alphaproteobacteria</taxon>
        <taxon>Rhodobacterales</taxon>
        <taxon>Roseobacteraceae</taxon>
        <taxon>Phaeobacter</taxon>
    </lineage>
</organism>
<accession>A0A366WW31</accession>
<reference evidence="3 4" key="1">
    <citation type="submission" date="2018-07" db="EMBL/GenBank/DDBJ databases">
        <title>Modular assembly of carbohydrate-degrading microbial communities in the ocean.</title>
        <authorList>
            <person name="Enke T.N."/>
            <person name="Datta M.S."/>
            <person name="Schwartzman J.A."/>
            <person name="Cermak N."/>
            <person name="Schmitz D.A."/>
            <person name="Barrere J."/>
            <person name="Cordero O.X."/>
        </authorList>
    </citation>
    <scope>NUCLEOTIDE SEQUENCE [LARGE SCALE GENOMIC DNA]</scope>
    <source>
        <strain evidence="3 4">C3M10</strain>
    </source>
</reference>
<sequence length="92" mass="10388">MMLFNPENHTKSERHIKIYAYCELAYTVVDFSAAALFVVGSILFFSEATVIAGTWLFLIGSVFFGLRPSIKLFRELAYLRIGDFGDVAKTLK</sequence>
<keyword evidence="1" id="KW-0472">Membrane</keyword>
<protein>
    <submittedName>
        <fullName evidence="3">N-acetyl-gamma-glutamyl-phosphate reductase</fullName>
    </submittedName>
</protein>
<gene>
    <name evidence="3" type="ORF">DS909_13180</name>
</gene>
<keyword evidence="1" id="KW-0812">Transmembrane</keyword>
<name>A0A366WW31_9RHOB</name>
<proteinExistence type="predicted"/>
<evidence type="ECO:0000313" key="4">
    <source>
        <dbReference type="Proteomes" id="UP000252706"/>
    </source>
</evidence>
<dbReference type="Proteomes" id="UP000252706">
    <property type="component" value="Unassembled WGS sequence"/>
</dbReference>
<evidence type="ECO:0000256" key="1">
    <source>
        <dbReference type="SAM" id="Phobius"/>
    </source>
</evidence>
<dbReference type="Pfam" id="PF14145">
    <property type="entry name" value="YrhK"/>
    <property type="match status" value="1"/>
</dbReference>
<keyword evidence="1" id="KW-1133">Transmembrane helix</keyword>
<comment type="caution">
    <text evidence="3">The sequence shown here is derived from an EMBL/GenBank/DDBJ whole genome shotgun (WGS) entry which is preliminary data.</text>
</comment>
<feature type="domain" description="YrhK" evidence="2">
    <location>
        <begin position="23"/>
        <end position="75"/>
    </location>
</feature>